<feature type="transmembrane region" description="Helical" evidence="7">
    <location>
        <begin position="369"/>
        <end position="393"/>
    </location>
</feature>
<feature type="transmembrane region" description="Helical" evidence="7">
    <location>
        <begin position="336"/>
        <end position="357"/>
    </location>
</feature>
<evidence type="ECO:0000256" key="3">
    <source>
        <dbReference type="ARBA" id="ARBA00022970"/>
    </source>
</evidence>
<evidence type="ECO:0000256" key="4">
    <source>
        <dbReference type="ARBA" id="ARBA00022989"/>
    </source>
</evidence>
<name>A0ABM4UQ10_COFAR</name>
<proteinExistence type="predicted"/>
<protein>
    <submittedName>
        <fullName evidence="10">Amino acid transporter AVT1A-like</fullName>
    </submittedName>
</protein>
<feature type="compositionally biased region" description="Acidic residues" evidence="6">
    <location>
        <begin position="14"/>
        <end position="34"/>
    </location>
</feature>
<evidence type="ECO:0000313" key="10">
    <source>
        <dbReference type="RefSeq" id="XP_071909373.1"/>
    </source>
</evidence>
<dbReference type="Proteomes" id="UP001652660">
    <property type="component" value="Chromosome 6c"/>
</dbReference>
<reference evidence="10" key="1">
    <citation type="submission" date="2025-08" db="UniProtKB">
        <authorList>
            <consortium name="RefSeq"/>
        </authorList>
    </citation>
    <scope>IDENTIFICATION</scope>
    <source>
        <tissue evidence="10">Leaves</tissue>
    </source>
</reference>
<feature type="compositionally biased region" description="Low complexity" evidence="6">
    <location>
        <begin position="48"/>
        <end position="62"/>
    </location>
</feature>
<evidence type="ECO:0000256" key="2">
    <source>
        <dbReference type="ARBA" id="ARBA00022692"/>
    </source>
</evidence>
<feature type="transmembrane region" description="Helical" evidence="7">
    <location>
        <begin position="449"/>
        <end position="470"/>
    </location>
</feature>
<evidence type="ECO:0000256" key="1">
    <source>
        <dbReference type="ARBA" id="ARBA00004141"/>
    </source>
</evidence>
<dbReference type="PANTHER" id="PTHR22950:SF701">
    <property type="entry name" value="AMINO ACID TRANSPORTER AVT1A-LIKE"/>
    <property type="match status" value="1"/>
</dbReference>
<dbReference type="Pfam" id="PF01490">
    <property type="entry name" value="Aa_trans"/>
    <property type="match status" value="1"/>
</dbReference>
<evidence type="ECO:0000256" key="6">
    <source>
        <dbReference type="SAM" id="MobiDB-lite"/>
    </source>
</evidence>
<feature type="transmembrane region" description="Helical" evidence="7">
    <location>
        <begin position="510"/>
        <end position="529"/>
    </location>
</feature>
<dbReference type="RefSeq" id="XP_071909373.1">
    <property type="nucleotide sequence ID" value="XM_072053272.1"/>
</dbReference>
<dbReference type="Gene3D" id="1.20.1740.10">
    <property type="entry name" value="Amino acid/polyamine transporter I"/>
    <property type="match status" value="1"/>
</dbReference>
<feature type="transmembrane region" description="Helical" evidence="7">
    <location>
        <begin position="413"/>
        <end position="429"/>
    </location>
</feature>
<accession>A0ABM4UQ10</accession>
<feature type="transmembrane region" description="Helical" evidence="7">
    <location>
        <begin position="294"/>
        <end position="316"/>
    </location>
</feature>
<feature type="transmembrane region" description="Helical" evidence="7">
    <location>
        <begin position="228"/>
        <end position="247"/>
    </location>
</feature>
<organism evidence="9 10">
    <name type="scientific">Coffea arabica</name>
    <name type="common">Arabian coffee</name>
    <dbReference type="NCBI Taxonomy" id="13443"/>
    <lineage>
        <taxon>Eukaryota</taxon>
        <taxon>Viridiplantae</taxon>
        <taxon>Streptophyta</taxon>
        <taxon>Embryophyta</taxon>
        <taxon>Tracheophyta</taxon>
        <taxon>Spermatophyta</taxon>
        <taxon>Magnoliopsida</taxon>
        <taxon>eudicotyledons</taxon>
        <taxon>Gunneridae</taxon>
        <taxon>Pentapetalae</taxon>
        <taxon>asterids</taxon>
        <taxon>lamiids</taxon>
        <taxon>Gentianales</taxon>
        <taxon>Rubiaceae</taxon>
        <taxon>Ixoroideae</taxon>
        <taxon>Gardenieae complex</taxon>
        <taxon>Bertiereae - Coffeeae clade</taxon>
        <taxon>Coffeeae</taxon>
        <taxon>Coffea</taxon>
    </lineage>
</organism>
<evidence type="ECO:0000313" key="9">
    <source>
        <dbReference type="Proteomes" id="UP001652660"/>
    </source>
</evidence>
<feature type="domain" description="Amino acid transporter transmembrane" evidence="8">
    <location>
        <begin position="153"/>
        <end position="532"/>
    </location>
</feature>
<comment type="subcellular location">
    <subcellularLocation>
        <location evidence="1">Membrane</location>
        <topology evidence="1">Multi-pass membrane protein</topology>
    </subcellularLocation>
</comment>
<keyword evidence="5 7" id="KW-0472">Membrane</keyword>
<feature type="transmembrane region" description="Helical" evidence="7">
    <location>
        <begin position="179"/>
        <end position="198"/>
    </location>
</feature>
<keyword evidence="2 7" id="KW-0812">Transmembrane</keyword>
<dbReference type="PANTHER" id="PTHR22950">
    <property type="entry name" value="AMINO ACID TRANSPORTER"/>
    <property type="match status" value="1"/>
</dbReference>
<evidence type="ECO:0000259" key="8">
    <source>
        <dbReference type="Pfam" id="PF01490"/>
    </source>
</evidence>
<feature type="region of interest" description="Disordered" evidence="6">
    <location>
        <begin position="1"/>
        <end position="62"/>
    </location>
</feature>
<dbReference type="InterPro" id="IPR013057">
    <property type="entry name" value="AA_transpt_TM"/>
</dbReference>
<evidence type="ECO:0000256" key="5">
    <source>
        <dbReference type="ARBA" id="ARBA00023136"/>
    </source>
</evidence>
<keyword evidence="3" id="KW-0813">Transport</keyword>
<keyword evidence="3" id="KW-0029">Amino-acid transport</keyword>
<dbReference type="GeneID" id="113694269"/>
<keyword evidence="4 7" id="KW-1133">Transmembrane helix</keyword>
<sequence>MTKWAKEEVVFFESGEEDGDVEEGMESEEEEEEGDKSVADVDNESGRRSFSPSSSFISQQWPQSCKETTDFYSIAASPNFGNLRGISGAFYPDGSSQNSLDISGKTPLLSEYKNINQKGEVDRISARQSSWLEKSSVYRQLTGELPIGQGCNLTQTIFNGINVMAGAALLSTPYTVREGGWASLFVLILFACVCCYTAELMRHCFESKEGILTFPDMGEAAFGRFGRIFVSIILYAELYTTCVEFIILEGDNLSRLFPRASMDFSGFQLDSTHLFGVLTALVILPTLWLKDLRLISYLSAGGVISNVIVVLCLFILGTVDHVGFQHNGPLVNWSGIPFAIGVYGFCYSGHSVFPNIYQSMADKTKFTKAVVISFMLCVLLYGGSAIMGFLMFGQSTKSQITLNLPKHAVGSKIALWTTVINALLKYALLMNPLARSIEELLPARFSDNLWCFISVRTALVLSSLCVAFVLPFFGLVMALVGSLFSILMAIVMPALCFVKILGKKANRTQVVLSIAIVALGLVSACVGTYNSVSNLVKKY</sequence>
<evidence type="ECO:0000256" key="7">
    <source>
        <dbReference type="SAM" id="Phobius"/>
    </source>
</evidence>
<feature type="transmembrane region" description="Helical" evidence="7">
    <location>
        <begin position="476"/>
        <end position="498"/>
    </location>
</feature>
<keyword evidence="9" id="KW-1185">Reference proteome</keyword>
<feature type="compositionally biased region" description="Basic and acidic residues" evidence="6">
    <location>
        <begin position="35"/>
        <end position="47"/>
    </location>
</feature>
<gene>
    <name evidence="10" type="primary">LOC113694269</name>
</gene>
<feature type="transmembrane region" description="Helical" evidence="7">
    <location>
        <begin position="267"/>
        <end position="287"/>
    </location>
</feature>